<name>A0A067QYN1_ZOONE</name>
<dbReference type="Proteomes" id="UP000027135">
    <property type="component" value="Unassembled WGS sequence"/>
</dbReference>
<evidence type="ECO:0000256" key="1">
    <source>
        <dbReference type="ARBA" id="ARBA00001947"/>
    </source>
</evidence>
<dbReference type="GO" id="GO:0046872">
    <property type="term" value="F:metal ion binding"/>
    <property type="evidence" value="ECO:0007669"/>
    <property type="project" value="UniProtKB-KW"/>
</dbReference>
<accession>A0A067QYN1</accession>
<proteinExistence type="predicted"/>
<sequence>MHYSAYAFSKNGNPTITPLENGTMIGQREGLSEKDIKKIRTMYGCFKCGDEENCGEEGEDKSDGE</sequence>
<protein>
    <submittedName>
        <fullName evidence="10">Zinc metalloproteinase nas-13</fullName>
    </submittedName>
</protein>
<keyword evidence="6" id="KW-0482">Metalloprotease</keyword>
<evidence type="ECO:0000256" key="6">
    <source>
        <dbReference type="ARBA" id="ARBA00023049"/>
    </source>
</evidence>
<dbReference type="AlphaFoldDB" id="A0A067QYN1"/>
<evidence type="ECO:0000256" key="3">
    <source>
        <dbReference type="ARBA" id="ARBA00022723"/>
    </source>
</evidence>
<evidence type="ECO:0000313" key="10">
    <source>
        <dbReference type="EMBL" id="KDR11394.1"/>
    </source>
</evidence>
<dbReference type="PANTHER" id="PTHR10127">
    <property type="entry name" value="DISCOIDIN, CUB, EGF, LAMININ , AND ZINC METALLOPROTEASE DOMAIN CONTAINING"/>
    <property type="match status" value="1"/>
</dbReference>
<dbReference type="Gene3D" id="3.40.390.10">
    <property type="entry name" value="Collagenase (Catalytic Domain)"/>
    <property type="match status" value="1"/>
</dbReference>
<evidence type="ECO:0000256" key="4">
    <source>
        <dbReference type="ARBA" id="ARBA00022801"/>
    </source>
</evidence>
<dbReference type="GO" id="GO:0004222">
    <property type="term" value="F:metalloendopeptidase activity"/>
    <property type="evidence" value="ECO:0007669"/>
    <property type="project" value="InterPro"/>
</dbReference>
<dbReference type="PANTHER" id="PTHR10127:SF780">
    <property type="entry name" value="METALLOENDOPEPTIDASE"/>
    <property type="match status" value="1"/>
</dbReference>
<feature type="region of interest" description="Disordered" evidence="8">
    <location>
        <begin position="1"/>
        <end position="21"/>
    </location>
</feature>
<dbReference type="GO" id="GO:0006508">
    <property type="term" value="P:proteolysis"/>
    <property type="evidence" value="ECO:0007669"/>
    <property type="project" value="UniProtKB-KW"/>
</dbReference>
<organism evidence="10 11">
    <name type="scientific">Zootermopsis nevadensis</name>
    <name type="common">Dampwood termite</name>
    <dbReference type="NCBI Taxonomy" id="136037"/>
    <lineage>
        <taxon>Eukaryota</taxon>
        <taxon>Metazoa</taxon>
        <taxon>Ecdysozoa</taxon>
        <taxon>Arthropoda</taxon>
        <taxon>Hexapoda</taxon>
        <taxon>Insecta</taxon>
        <taxon>Pterygota</taxon>
        <taxon>Neoptera</taxon>
        <taxon>Polyneoptera</taxon>
        <taxon>Dictyoptera</taxon>
        <taxon>Blattodea</taxon>
        <taxon>Blattoidea</taxon>
        <taxon>Termitoidae</taxon>
        <taxon>Termopsidae</taxon>
        <taxon>Zootermopsis</taxon>
    </lineage>
</organism>
<evidence type="ECO:0000256" key="8">
    <source>
        <dbReference type="SAM" id="MobiDB-lite"/>
    </source>
</evidence>
<keyword evidence="3" id="KW-0479">Metal-binding</keyword>
<gene>
    <name evidence="10" type="ORF">L798_14026</name>
</gene>
<dbReference type="PROSITE" id="PS51864">
    <property type="entry name" value="ASTACIN"/>
    <property type="match status" value="1"/>
</dbReference>
<feature type="domain" description="Peptidase M12A" evidence="9">
    <location>
        <begin position="1"/>
        <end position="49"/>
    </location>
</feature>
<dbReference type="InterPro" id="IPR024079">
    <property type="entry name" value="MetalloPept_cat_dom_sf"/>
</dbReference>
<reference evidence="10 11" key="1">
    <citation type="journal article" date="2014" name="Nat. Commun.">
        <title>Molecular traces of alternative social organization in a termite genome.</title>
        <authorList>
            <person name="Terrapon N."/>
            <person name="Li C."/>
            <person name="Robertson H.M."/>
            <person name="Ji L."/>
            <person name="Meng X."/>
            <person name="Booth W."/>
            <person name="Chen Z."/>
            <person name="Childers C.P."/>
            <person name="Glastad K.M."/>
            <person name="Gokhale K."/>
            <person name="Gowin J."/>
            <person name="Gronenberg W."/>
            <person name="Hermansen R.A."/>
            <person name="Hu H."/>
            <person name="Hunt B.G."/>
            <person name="Huylmans A.K."/>
            <person name="Khalil S.M."/>
            <person name="Mitchell R.D."/>
            <person name="Munoz-Torres M.C."/>
            <person name="Mustard J.A."/>
            <person name="Pan H."/>
            <person name="Reese J.T."/>
            <person name="Scharf M.E."/>
            <person name="Sun F."/>
            <person name="Vogel H."/>
            <person name="Xiao J."/>
            <person name="Yang W."/>
            <person name="Yang Z."/>
            <person name="Yang Z."/>
            <person name="Zhou J."/>
            <person name="Zhu J."/>
            <person name="Brent C.S."/>
            <person name="Elsik C.G."/>
            <person name="Goodisman M.A."/>
            <person name="Liberles D.A."/>
            <person name="Roe R.M."/>
            <person name="Vargo E.L."/>
            <person name="Vilcinskas A."/>
            <person name="Wang J."/>
            <person name="Bornberg-Bauer E."/>
            <person name="Korb J."/>
            <person name="Zhang G."/>
            <person name="Liebig J."/>
        </authorList>
    </citation>
    <scope>NUCLEOTIDE SEQUENCE [LARGE SCALE GENOMIC DNA]</scope>
    <source>
        <tissue evidence="10">Whole organism</tissue>
    </source>
</reference>
<evidence type="ECO:0000256" key="7">
    <source>
        <dbReference type="PROSITE-ProRule" id="PRU01211"/>
    </source>
</evidence>
<dbReference type="EMBL" id="KK853098">
    <property type="protein sequence ID" value="KDR11394.1"/>
    <property type="molecule type" value="Genomic_DNA"/>
</dbReference>
<feature type="compositionally biased region" description="Polar residues" evidence="8">
    <location>
        <begin position="10"/>
        <end position="20"/>
    </location>
</feature>
<dbReference type="eggNOG" id="KOG3714">
    <property type="taxonomic scope" value="Eukaryota"/>
</dbReference>
<comment type="caution">
    <text evidence="7">Lacks conserved residue(s) required for the propagation of feature annotation.</text>
</comment>
<evidence type="ECO:0000259" key="9">
    <source>
        <dbReference type="PROSITE" id="PS51864"/>
    </source>
</evidence>
<evidence type="ECO:0000256" key="2">
    <source>
        <dbReference type="ARBA" id="ARBA00022670"/>
    </source>
</evidence>
<dbReference type="InParanoid" id="A0A067QYN1"/>
<keyword evidence="11" id="KW-1185">Reference proteome</keyword>
<keyword evidence="2" id="KW-0645">Protease</keyword>
<keyword evidence="4" id="KW-0378">Hydrolase</keyword>
<evidence type="ECO:0000313" key="11">
    <source>
        <dbReference type="Proteomes" id="UP000027135"/>
    </source>
</evidence>
<evidence type="ECO:0000256" key="5">
    <source>
        <dbReference type="ARBA" id="ARBA00022833"/>
    </source>
</evidence>
<keyword evidence="5" id="KW-0862">Zinc</keyword>
<dbReference type="SUPFAM" id="SSF55486">
    <property type="entry name" value="Metalloproteases ('zincins'), catalytic domain"/>
    <property type="match status" value="1"/>
</dbReference>
<comment type="cofactor">
    <cofactor evidence="1">
        <name>Zn(2+)</name>
        <dbReference type="ChEBI" id="CHEBI:29105"/>
    </cofactor>
</comment>
<dbReference type="InterPro" id="IPR001506">
    <property type="entry name" value="Peptidase_M12A"/>
</dbReference>
<dbReference type="Pfam" id="PF01400">
    <property type="entry name" value="Astacin"/>
    <property type="match status" value="1"/>
</dbReference>